<dbReference type="Proteomes" id="UP000013909">
    <property type="component" value="Unassembled WGS sequence"/>
</dbReference>
<protein>
    <recommendedName>
        <fullName evidence="1">Acetyl xylan esterase domain-containing protein</fullName>
    </recommendedName>
</protein>
<dbReference type="InterPro" id="IPR050261">
    <property type="entry name" value="FrsA_esterase"/>
</dbReference>
<dbReference type="Gene3D" id="3.40.50.1820">
    <property type="entry name" value="alpha/beta hydrolase"/>
    <property type="match status" value="2"/>
</dbReference>
<dbReference type="PATRIC" id="fig|1288963.3.peg.3062"/>
<accession>R7ZRF3</accession>
<proteinExistence type="predicted"/>
<dbReference type="EMBL" id="AQHR01000085">
    <property type="protein sequence ID" value="EON76618.1"/>
    <property type="molecule type" value="Genomic_DNA"/>
</dbReference>
<evidence type="ECO:0000259" key="1">
    <source>
        <dbReference type="Pfam" id="PF05448"/>
    </source>
</evidence>
<keyword evidence="3" id="KW-1185">Reference proteome</keyword>
<dbReference type="PANTHER" id="PTHR22946:SF8">
    <property type="entry name" value="ACETYL XYLAN ESTERASE DOMAIN-CONTAINING PROTEIN"/>
    <property type="match status" value="1"/>
</dbReference>
<gene>
    <name evidence="2" type="ORF">ADIS_3068</name>
</gene>
<dbReference type="InterPro" id="IPR029058">
    <property type="entry name" value="AB_hydrolase_fold"/>
</dbReference>
<comment type="caution">
    <text evidence="2">The sequence shown here is derived from an EMBL/GenBank/DDBJ whole genome shotgun (WGS) entry which is preliminary data.</text>
</comment>
<feature type="domain" description="Acetyl xylan esterase" evidence="1">
    <location>
        <begin position="123"/>
        <end position="294"/>
    </location>
</feature>
<organism evidence="2 3">
    <name type="scientific">Lunatimonas lonarensis</name>
    <dbReference type="NCBI Taxonomy" id="1232681"/>
    <lineage>
        <taxon>Bacteria</taxon>
        <taxon>Pseudomonadati</taxon>
        <taxon>Bacteroidota</taxon>
        <taxon>Cytophagia</taxon>
        <taxon>Cytophagales</taxon>
        <taxon>Cyclobacteriaceae</taxon>
    </lineage>
</organism>
<evidence type="ECO:0000313" key="2">
    <source>
        <dbReference type="EMBL" id="EON76618.1"/>
    </source>
</evidence>
<dbReference type="AlphaFoldDB" id="R7ZRF3"/>
<dbReference type="InterPro" id="IPR008391">
    <property type="entry name" value="AXE1_dom"/>
</dbReference>
<dbReference type="SUPFAM" id="SSF53474">
    <property type="entry name" value="alpha/beta-Hydrolases"/>
    <property type="match status" value="2"/>
</dbReference>
<evidence type="ECO:0000313" key="3">
    <source>
        <dbReference type="Proteomes" id="UP000013909"/>
    </source>
</evidence>
<name>R7ZRF3_9BACT</name>
<dbReference type="PANTHER" id="PTHR22946">
    <property type="entry name" value="DIENELACTONE HYDROLASE DOMAIN-CONTAINING PROTEIN-RELATED"/>
    <property type="match status" value="1"/>
</dbReference>
<dbReference type="Pfam" id="PF05448">
    <property type="entry name" value="AXE1"/>
    <property type="match status" value="1"/>
</dbReference>
<reference evidence="2 3" key="1">
    <citation type="submission" date="2013-02" db="EMBL/GenBank/DDBJ databases">
        <title>A novel strain isolated from Lonar lake, Maharashtra, India.</title>
        <authorList>
            <person name="Singh A."/>
        </authorList>
    </citation>
    <scope>NUCLEOTIDE SEQUENCE [LARGE SCALE GENOMIC DNA]</scope>
    <source>
        <strain evidence="2 3">AK24</strain>
    </source>
</reference>
<sequence>MDLADPFVPQNPPLFKAARLVLLFLLFPGFLMAQEDLKVIQNHWVNFKDGPNALYKHLSGQAFGYLEQREQALSQIQTAAQWRERQAWTKEKLMELVGPFPEKTPLNPQVTRRVEKERFGMEHVVFESQPGFYVTGTLFLPKSIRGRAPAVIFCSGHALEAYRSVTYQHMILNLVAKGFIVFAFDPVGQGERLEYFDPITNEPTIGGPTKQHSYPGAQAFIAGTSQATYMIWDGIRAVDYLLTRKEVDPDRIGITGRSGGGTQSAYIAAFDERIYASAPENYITTFKRLWLTHGPQDAEQNFYRGIQQGLDQPDLLMVRAPKPNLMVTTTRDIFNIEGAREAATQIRSVYESFGVPDHFEIVEDDAGHASTRQNREAMYAFFQRHLRLPGDSSDEAVDTLSKADLQVTETGQVLTSFPGKRVFDLNQRELASLPDLPDNLVATAKELSGYQAPEGLAESMMVGRFKRDGYSIEQHLMKGEGDYWIPYLLMKPDIPTERAVLYLDPSGKATDSQINGDMEALVRGGAMVLAPDLLTIGEMGPGGFTGDSNFEGHSFNLWFGSILIGRSITGIHAGDANRLVQVLKQREQVADISGLAKGAMSAVLLHAAAFNPSISKIALVDPLISFQELVKDPQYDPAMIAYTVPYAGKSYDLPQLLNYLQDRSPLILVAGGADSGTLLRESLPSDRGGAIRRVSVKSALDRQELLSKWITP</sequence>
<dbReference type="STRING" id="1232681.ADIS_3068"/>